<dbReference type="EMBL" id="BPTT01000001">
    <property type="protein sequence ID" value="GJG33959.1"/>
    <property type="molecule type" value="Genomic_DNA"/>
</dbReference>
<evidence type="ECO:0000313" key="3">
    <source>
        <dbReference type="Proteomes" id="UP000887097"/>
    </source>
</evidence>
<name>A0AA37I466_XYLRU</name>
<evidence type="ECO:0000259" key="1">
    <source>
        <dbReference type="Pfam" id="PF00534"/>
    </source>
</evidence>
<dbReference type="InterPro" id="IPR001296">
    <property type="entry name" value="Glyco_trans_1"/>
</dbReference>
<dbReference type="Gene3D" id="3.40.50.2000">
    <property type="entry name" value="Glycogen Phosphorylase B"/>
    <property type="match status" value="2"/>
</dbReference>
<protein>
    <submittedName>
        <fullName evidence="2">Glycosyl transferase family 1</fullName>
    </submittedName>
</protein>
<dbReference type="Pfam" id="PF00534">
    <property type="entry name" value="Glycos_transf_1"/>
    <property type="match status" value="1"/>
</dbReference>
<sequence length="353" mass="39466">MKNIGIFIPTIKPGGAEKQATLLAILLDKHYHVDLYLNLGMLEPSPENLLLLNNSGVVLHPLKGTSIQNIFTLSKLLKQNKTDVLFNYMTNCDVIGCIAGKIAGVPFIYGGIRNAYISYYKLIAERIVHNFLATGSIFNCYSGANEIGGRGFNKSKNIVIPNCFPDIKEPIIRNDQQVKHIVTIARYVPQKDYYTAIKSIEILSKKRKDFVFDAIGYGVEEENIKRWIDECGVSDFVKLHIRPNNVQEIVGTSDIYLSTSLFEGTSNSIMEAMNWSLPVVATKVGDNDILVRNGESGFLHPIGDVEGMAVSLNTLIGDISLRNKMGANGNQILRNQYSIELFEKRYIDLIEER</sequence>
<reference evidence="2" key="1">
    <citation type="submission" date="2021-08" db="EMBL/GenBank/DDBJ databases">
        <title>Prevotella lacticifex sp. nov., isolated from rumen of cow.</title>
        <authorList>
            <person name="Shinkai T."/>
            <person name="Ikeyama N."/>
            <person name="Kumagai M."/>
            <person name="Ohmori H."/>
            <person name="Sakamoto M."/>
            <person name="Ohkuma M."/>
            <person name="Mitsumori M."/>
        </authorList>
    </citation>
    <scope>NUCLEOTIDE SEQUENCE</scope>
    <source>
        <strain evidence="2">JCM 8259</strain>
    </source>
</reference>
<evidence type="ECO:0000313" key="2">
    <source>
        <dbReference type="EMBL" id="GJG33959.1"/>
    </source>
</evidence>
<dbReference type="PANTHER" id="PTHR12526">
    <property type="entry name" value="GLYCOSYLTRANSFERASE"/>
    <property type="match status" value="1"/>
</dbReference>
<dbReference type="GeneID" id="31501081"/>
<feature type="domain" description="Glycosyl transferase family 1" evidence="1">
    <location>
        <begin position="174"/>
        <end position="330"/>
    </location>
</feature>
<proteinExistence type="predicted"/>
<dbReference type="SUPFAM" id="SSF53756">
    <property type="entry name" value="UDP-Glycosyltransferase/glycogen phosphorylase"/>
    <property type="match status" value="1"/>
</dbReference>
<dbReference type="AlphaFoldDB" id="A0AA37I466"/>
<comment type="caution">
    <text evidence="2">The sequence shown here is derived from an EMBL/GenBank/DDBJ whole genome shotgun (WGS) entry which is preliminary data.</text>
</comment>
<dbReference type="OMA" id="LAMKCAY"/>
<organism evidence="2 3">
    <name type="scientific">Xylanibacter ruminicola</name>
    <name type="common">Prevotella ruminicola</name>
    <dbReference type="NCBI Taxonomy" id="839"/>
    <lineage>
        <taxon>Bacteria</taxon>
        <taxon>Pseudomonadati</taxon>
        <taxon>Bacteroidota</taxon>
        <taxon>Bacteroidia</taxon>
        <taxon>Bacteroidales</taxon>
        <taxon>Prevotellaceae</taxon>
        <taxon>Xylanibacter</taxon>
    </lineage>
</organism>
<dbReference type="Proteomes" id="UP000887097">
    <property type="component" value="Unassembled WGS sequence"/>
</dbReference>
<gene>
    <name evidence="2" type="ORF">PRMUPPPA20_20680</name>
</gene>
<dbReference type="GO" id="GO:0016757">
    <property type="term" value="F:glycosyltransferase activity"/>
    <property type="evidence" value="ECO:0007669"/>
    <property type="project" value="InterPro"/>
</dbReference>
<dbReference type="PANTHER" id="PTHR12526:SF630">
    <property type="entry name" value="GLYCOSYLTRANSFERASE"/>
    <property type="match status" value="1"/>
</dbReference>
<keyword evidence="2" id="KW-0808">Transferase</keyword>
<accession>A0AA37I466</accession>
<dbReference type="RefSeq" id="WP_013063399.1">
    <property type="nucleotide sequence ID" value="NZ_BPTT01000001.1"/>
</dbReference>